<feature type="compositionally biased region" description="Polar residues" evidence="11">
    <location>
        <begin position="53"/>
        <end position="70"/>
    </location>
</feature>
<evidence type="ECO:0000256" key="9">
    <source>
        <dbReference type="ARBA" id="ARBA00024807"/>
    </source>
</evidence>
<dbReference type="GO" id="GO:0007007">
    <property type="term" value="P:inner mitochondrial membrane organization"/>
    <property type="evidence" value="ECO:0007669"/>
    <property type="project" value="TreeGrafter"/>
</dbReference>
<evidence type="ECO:0000313" key="12">
    <source>
        <dbReference type="EMBL" id="KAI6782797.1"/>
    </source>
</evidence>
<evidence type="ECO:0000256" key="11">
    <source>
        <dbReference type="SAM" id="MobiDB-lite"/>
    </source>
</evidence>
<evidence type="ECO:0000256" key="3">
    <source>
        <dbReference type="ARBA" id="ARBA00022792"/>
    </source>
</evidence>
<evidence type="ECO:0000256" key="5">
    <source>
        <dbReference type="ARBA" id="ARBA00022989"/>
    </source>
</evidence>
<dbReference type="GO" id="GO:0005743">
    <property type="term" value="C:mitochondrial inner membrane"/>
    <property type="evidence" value="ECO:0007669"/>
    <property type="project" value="UniProtKB-SubCell"/>
</dbReference>
<feature type="region of interest" description="Disordered" evidence="11">
    <location>
        <begin position="1"/>
        <end position="70"/>
    </location>
</feature>
<comment type="caution">
    <text evidence="12">The sequence shown here is derived from an EMBL/GenBank/DDBJ whole genome shotgun (WGS) entry which is preliminary data.</text>
</comment>
<feature type="compositionally biased region" description="Polar residues" evidence="11">
    <location>
        <begin position="27"/>
        <end position="37"/>
    </location>
</feature>
<dbReference type="RefSeq" id="XP_051363653.1">
    <property type="nucleotide sequence ID" value="XM_051504981.1"/>
</dbReference>
<evidence type="ECO:0000256" key="6">
    <source>
        <dbReference type="ARBA" id="ARBA00023054"/>
    </source>
</evidence>
<feature type="transmembrane region" description="Helical" evidence="10">
    <location>
        <begin position="229"/>
        <end position="249"/>
    </location>
</feature>
<evidence type="ECO:0000256" key="7">
    <source>
        <dbReference type="ARBA" id="ARBA00023128"/>
    </source>
</evidence>
<dbReference type="Pfam" id="PF05546">
    <property type="entry name" value="She9_MDM33"/>
    <property type="match status" value="1"/>
</dbReference>
<reference evidence="12" key="2">
    <citation type="submission" date="2022-07" db="EMBL/GenBank/DDBJ databases">
        <authorList>
            <person name="Goncalves M.F.M."/>
            <person name="Hilario S."/>
            <person name="Van De Peer Y."/>
            <person name="Esteves A.C."/>
            <person name="Alves A."/>
        </authorList>
    </citation>
    <scope>NUCLEOTIDE SEQUENCE</scope>
    <source>
        <strain evidence="12">MUM 19.33</strain>
    </source>
</reference>
<evidence type="ECO:0000256" key="1">
    <source>
        <dbReference type="ARBA" id="ARBA00007472"/>
    </source>
</evidence>
<evidence type="ECO:0000256" key="8">
    <source>
        <dbReference type="ARBA" id="ARBA00023136"/>
    </source>
</evidence>
<dbReference type="Proteomes" id="UP001055219">
    <property type="component" value="Unassembled WGS sequence"/>
</dbReference>
<sequence length="390" mass="43036">MRCYATFPNDENKNATAEKTADPITDETPSNRASASESGADFAANGGTREQAENSSIHAQEPSVNDRTLPSSKVFQNSLKEKFSVVMDDLQTRALNASQTLNDLTGYSAIESIKAENTALEDALAKAHAHLTASRSQYKSSNSKRAATQREVTTLLARKESWSPTDLERFTELYRADHVLEGEVAAAQEALTEAEGEEQRLSQKLNAGILKRYHEEQIWSDRIRRASTWGTWGLMGMNFLLFVVLQFVAEPWKRRRLVNGVVAEEKQVLEEVRGELAAVKLALEAAAAKTQEPDEPVVDVMEAVSGEPVTTAETTTTPPALLQEHVSAPEPAITWKRFLLEPKRWQILVKDLCSDRRLDLRMRDASALALEGAAAGAAVAGAVFWMIARR</sequence>
<dbReference type="OrthoDB" id="5595506at2759"/>
<protein>
    <recommendedName>
        <fullName evidence="10">Sensitive to high expression protein 9, mitochondrial</fullName>
    </recommendedName>
</protein>
<dbReference type="GeneID" id="75827459"/>
<dbReference type="EMBL" id="JAGIXG020000011">
    <property type="protein sequence ID" value="KAI6782797.1"/>
    <property type="molecule type" value="Genomic_DNA"/>
</dbReference>
<dbReference type="PANTHER" id="PTHR31961">
    <property type="entry name" value="SENSITIVE TO HIGH EXPRESSION PROTEIN 9, MITOCHONDRIAL"/>
    <property type="match status" value="1"/>
</dbReference>
<evidence type="ECO:0000256" key="10">
    <source>
        <dbReference type="RuleBase" id="RU364128"/>
    </source>
</evidence>
<keyword evidence="2 10" id="KW-0812">Transmembrane</keyword>
<keyword evidence="6" id="KW-0175">Coiled coil</keyword>
<keyword evidence="4 10" id="KW-0809">Transit peptide</keyword>
<reference evidence="12" key="1">
    <citation type="journal article" date="2021" name="J Fungi (Basel)">
        <title>Genomic and Metabolomic Analyses of the Marine Fungus Emericellopsis cladophorae: Insights into Saltwater Adaptability Mechanisms and Its Biosynthetic Potential.</title>
        <authorList>
            <person name="Goncalves M.F.M."/>
            <person name="Hilario S."/>
            <person name="Van de Peer Y."/>
            <person name="Esteves A.C."/>
            <person name="Alves A."/>
        </authorList>
    </citation>
    <scope>NUCLEOTIDE SEQUENCE</scope>
    <source>
        <strain evidence="12">MUM 19.33</strain>
    </source>
</reference>
<comment type="similarity">
    <text evidence="1 10">Belongs to the SHE9 family.</text>
</comment>
<dbReference type="AlphaFoldDB" id="A0A9Q0BEU4"/>
<evidence type="ECO:0000256" key="2">
    <source>
        <dbReference type="ARBA" id="ARBA00022692"/>
    </source>
</evidence>
<name>A0A9Q0BEU4_9HYPO</name>
<evidence type="ECO:0000256" key="4">
    <source>
        <dbReference type="ARBA" id="ARBA00022946"/>
    </source>
</evidence>
<evidence type="ECO:0000313" key="13">
    <source>
        <dbReference type="Proteomes" id="UP001055219"/>
    </source>
</evidence>
<keyword evidence="5 10" id="KW-1133">Transmembrane helix</keyword>
<gene>
    <name evidence="12" type="ORF">J7T54_000940</name>
</gene>
<organism evidence="12 13">
    <name type="scientific">Emericellopsis cladophorae</name>
    <dbReference type="NCBI Taxonomy" id="2686198"/>
    <lineage>
        <taxon>Eukaryota</taxon>
        <taxon>Fungi</taxon>
        <taxon>Dikarya</taxon>
        <taxon>Ascomycota</taxon>
        <taxon>Pezizomycotina</taxon>
        <taxon>Sordariomycetes</taxon>
        <taxon>Hypocreomycetidae</taxon>
        <taxon>Hypocreales</taxon>
        <taxon>Bionectriaceae</taxon>
        <taxon>Emericellopsis</taxon>
    </lineage>
</organism>
<dbReference type="InterPro" id="IPR008839">
    <property type="entry name" value="MDM33_fungi"/>
</dbReference>
<proteinExistence type="inferred from homology"/>
<keyword evidence="7 10" id="KW-0496">Mitochondrion</keyword>
<comment type="subunit">
    <text evidence="10">Homooligomer.</text>
</comment>
<dbReference type="PANTHER" id="PTHR31961:SF3">
    <property type="entry name" value="SENSITIVE TO HIGH EXPRESSION PROTEIN 9, MITOCHONDRIAL"/>
    <property type="match status" value="1"/>
</dbReference>
<accession>A0A9Q0BEU4</accession>
<comment type="function">
    <text evidence="9">Required for the maintenance of the structure of the mitochondrial inner membrane. Involved in mitochondrial morphology. Causes growth arrest when highly overexpressed.</text>
</comment>
<keyword evidence="3 10" id="KW-0999">Mitochondrion inner membrane</keyword>
<comment type="subcellular location">
    <subcellularLocation>
        <location evidence="10">Mitochondrion inner membrane</location>
        <topology evidence="10">Multi-pass membrane protein</topology>
    </subcellularLocation>
</comment>
<feature type="transmembrane region" description="Helical" evidence="10">
    <location>
        <begin position="365"/>
        <end position="388"/>
    </location>
</feature>
<keyword evidence="8 10" id="KW-0472">Membrane</keyword>
<keyword evidence="13" id="KW-1185">Reference proteome</keyword>